<dbReference type="InterPro" id="IPR038109">
    <property type="entry name" value="DNA_bind_recomb_sf"/>
</dbReference>
<dbReference type="SUPFAM" id="SSF53041">
    <property type="entry name" value="Resolvase-like"/>
    <property type="match status" value="1"/>
</dbReference>
<evidence type="ECO:0000313" key="3">
    <source>
        <dbReference type="EMBL" id="MBC8571456.1"/>
    </source>
</evidence>
<dbReference type="PROSITE" id="PS51737">
    <property type="entry name" value="RECOMBINASE_DNA_BIND"/>
    <property type="match status" value="1"/>
</dbReference>
<dbReference type="Gene3D" id="3.40.50.1390">
    <property type="entry name" value="Resolvase, N-terminal catalytic domain"/>
    <property type="match status" value="1"/>
</dbReference>
<dbReference type="GO" id="GO:0003677">
    <property type="term" value="F:DNA binding"/>
    <property type="evidence" value="ECO:0007669"/>
    <property type="project" value="InterPro"/>
</dbReference>
<accession>A0A926IBP6</accession>
<gene>
    <name evidence="3" type="ORF">H8709_11580</name>
</gene>
<dbReference type="Proteomes" id="UP000660861">
    <property type="component" value="Unassembled WGS sequence"/>
</dbReference>
<dbReference type="SMART" id="SM00857">
    <property type="entry name" value="Resolvase"/>
    <property type="match status" value="1"/>
</dbReference>
<protein>
    <submittedName>
        <fullName evidence="3">Recombinase family protein</fullName>
    </submittedName>
</protein>
<dbReference type="Pfam" id="PF07508">
    <property type="entry name" value="Recombinase"/>
    <property type="match status" value="1"/>
</dbReference>
<dbReference type="InterPro" id="IPR050639">
    <property type="entry name" value="SSR_resolvase"/>
</dbReference>
<comment type="caution">
    <text evidence="3">The sequence shown here is derived from an EMBL/GenBank/DDBJ whole genome shotgun (WGS) entry which is preliminary data.</text>
</comment>
<proteinExistence type="predicted"/>
<dbReference type="GO" id="GO:0000150">
    <property type="term" value="F:DNA strand exchange activity"/>
    <property type="evidence" value="ECO:0007669"/>
    <property type="project" value="InterPro"/>
</dbReference>
<dbReference type="PROSITE" id="PS51736">
    <property type="entry name" value="RECOMBINASES_3"/>
    <property type="match status" value="1"/>
</dbReference>
<feature type="domain" description="Recombinase" evidence="2">
    <location>
        <begin position="154"/>
        <end position="259"/>
    </location>
</feature>
<dbReference type="Pfam" id="PF00239">
    <property type="entry name" value="Resolvase"/>
    <property type="match status" value="1"/>
</dbReference>
<dbReference type="EMBL" id="JACRTC010000014">
    <property type="protein sequence ID" value="MBC8571456.1"/>
    <property type="molecule type" value="Genomic_DNA"/>
</dbReference>
<dbReference type="Pfam" id="PF13408">
    <property type="entry name" value="Zn_ribbon_recom"/>
    <property type="match status" value="1"/>
</dbReference>
<evidence type="ECO:0000259" key="1">
    <source>
        <dbReference type="PROSITE" id="PS51736"/>
    </source>
</evidence>
<dbReference type="InterPro" id="IPR006119">
    <property type="entry name" value="Resolv_N"/>
</dbReference>
<sequence length="550" mass="62153">MNVVIYARYSSHSQTEQSIEGQLQTCYEFAKNNGHIVIGEYIDRAQSGTTDSRAEFQRMIADSDKHIFEGVLVYQLDRFARNRYDSAINKAKLKKNGVRVISAWENISDDASGILVEGVLESMAEYYSAELSQKIRRGMDINAEKCLSNGSNPGLGYRVDEERRFHVDPEGAAIVREIFEMYASGKTVAEITKYLNMKQVKTSLGKEFNKNSLHRLLRNKRYIGYYIYKDTETPGGMPRIIEDEIFERVQHILDRNKKAPARSRGREEYLLTTKLFCGYCREMMTGYGGTGKSGTAYRYYACKNAKKRACQKKVVSKQKIEDRVVAECRKLLTDSNIEKIAHSVAAACEADYDSSAIKRINAAIQEADSAIENLWKALKRGQAVDMITERIENRKHEKKESQGQLATEMGKQIKFTAPQIKAFLYSLKRGNINDENNRRGLVNIFLRAIYLYDDRMTLILNGGDRQITLDDILLDEVEEHFEGVISSCAGCSPLVADAPPKKPAQESHSWAGIFRCTPLYTALIPAWIEGAGAAMSIHKETPPELGNYPV</sequence>
<dbReference type="PANTHER" id="PTHR30461">
    <property type="entry name" value="DNA-INVERTASE FROM LAMBDOID PROPHAGE"/>
    <property type="match status" value="1"/>
</dbReference>
<name>A0A926IBP6_9FIRM</name>
<reference evidence="3" key="1">
    <citation type="submission" date="2020-08" db="EMBL/GenBank/DDBJ databases">
        <title>Genome public.</title>
        <authorList>
            <person name="Liu C."/>
            <person name="Sun Q."/>
        </authorList>
    </citation>
    <scope>NUCLEOTIDE SEQUENCE</scope>
    <source>
        <strain evidence="3">NSJ-54</strain>
    </source>
</reference>
<dbReference type="InterPro" id="IPR036162">
    <property type="entry name" value="Resolvase-like_N_sf"/>
</dbReference>
<dbReference type="AlphaFoldDB" id="A0A926IBP6"/>
<feature type="domain" description="Resolvase/invertase-type recombinase catalytic" evidence="1">
    <location>
        <begin position="2"/>
        <end position="146"/>
    </location>
</feature>
<dbReference type="PANTHER" id="PTHR30461:SF23">
    <property type="entry name" value="DNA RECOMBINASE-RELATED"/>
    <property type="match status" value="1"/>
</dbReference>
<keyword evidence="4" id="KW-1185">Reference proteome</keyword>
<dbReference type="CDD" id="cd00338">
    <property type="entry name" value="Ser_Recombinase"/>
    <property type="match status" value="1"/>
</dbReference>
<dbReference type="InterPro" id="IPR011109">
    <property type="entry name" value="DNA_bind_recombinase_dom"/>
</dbReference>
<evidence type="ECO:0000259" key="2">
    <source>
        <dbReference type="PROSITE" id="PS51737"/>
    </source>
</evidence>
<evidence type="ECO:0000313" key="4">
    <source>
        <dbReference type="Proteomes" id="UP000660861"/>
    </source>
</evidence>
<dbReference type="InterPro" id="IPR025827">
    <property type="entry name" value="Zn_ribbon_recom_dom"/>
</dbReference>
<organism evidence="3 4">
    <name type="scientific">Zongyangia hominis</name>
    <dbReference type="NCBI Taxonomy" id="2763677"/>
    <lineage>
        <taxon>Bacteria</taxon>
        <taxon>Bacillati</taxon>
        <taxon>Bacillota</taxon>
        <taxon>Clostridia</taxon>
        <taxon>Eubacteriales</taxon>
        <taxon>Oscillospiraceae</taxon>
        <taxon>Zongyangia</taxon>
    </lineage>
</organism>
<dbReference type="Gene3D" id="3.90.1750.20">
    <property type="entry name" value="Putative Large Serine Recombinase, Chain B, Domain 2"/>
    <property type="match status" value="1"/>
</dbReference>